<reference evidence="13" key="3">
    <citation type="submission" date="2020-12" db="UniProtKB">
        <authorList>
            <consortium name="EnsemblPlants"/>
        </authorList>
    </citation>
    <scope>IDENTIFICATION</scope>
</reference>
<comment type="pathway">
    <text evidence="1 10">Glycan metabolism; pectin degradation; 2-dehydro-3-deoxy-D-gluconate from pectin: step 1/5.</text>
</comment>
<evidence type="ECO:0000256" key="7">
    <source>
        <dbReference type="ARBA" id="ARBA00047928"/>
    </source>
</evidence>
<accession>A0A2K1K5U2</accession>
<dbReference type="PANTHER" id="PTHR31321">
    <property type="entry name" value="ACYL-COA THIOESTER HYDROLASE YBHC-RELATED"/>
    <property type="match status" value="1"/>
</dbReference>
<feature type="active site" evidence="9">
    <location>
        <position position="261"/>
    </location>
</feature>
<dbReference type="EnsemblPlants" id="Pp3c8_2010V3.1">
    <property type="protein sequence ID" value="Pp3c8_2010V3.1"/>
    <property type="gene ID" value="Pp3c8_2010"/>
</dbReference>
<evidence type="ECO:0000313" key="12">
    <source>
        <dbReference type="EMBL" id="PNR49137.1"/>
    </source>
</evidence>
<keyword evidence="10" id="KW-0732">Signal</keyword>
<comment type="catalytic activity">
    <reaction evidence="7 10">
        <text>[(1-&gt;4)-alpha-D-galacturonosyl methyl ester](n) + n H2O = [(1-&gt;4)-alpha-D-galacturonosyl](n) + n methanol + n H(+)</text>
        <dbReference type="Rhea" id="RHEA:22380"/>
        <dbReference type="Rhea" id="RHEA-COMP:14570"/>
        <dbReference type="Rhea" id="RHEA-COMP:14573"/>
        <dbReference type="ChEBI" id="CHEBI:15377"/>
        <dbReference type="ChEBI" id="CHEBI:15378"/>
        <dbReference type="ChEBI" id="CHEBI:17790"/>
        <dbReference type="ChEBI" id="CHEBI:140522"/>
        <dbReference type="ChEBI" id="CHEBI:140523"/>
        <dbReference type="EC" id="3.1.1.11"/>
    </reaction>
</comment>
<dbReference type="GO" id="GO:0042545">
    <property type="term" value="P:cell wall modification"/>
    <property type="evidence" value="ECO:0007669"/>
    <property type="project" value="UniProtKB-UniRule"/>
</dbReference>
<evidence type="ECO:0000313" key="13">
    <source>
        <dbReference type="EnsemblPlants" id="Pp3c8_2010V3.1"/>
    </source>
</evidence>
<dbReference type="UniPathway" id="UPA00545">
    <property type="reaction ID" value="UER00823"/>
</dbReference>
<keyword evidence="14" id="KW-1185">Reference proteome</keyword>
<dbReference type="Gene3D" id="2.160.20.10">
    <property type="entry name" value="Single-stranded right-handed beta-helix, Pectin lyase-like"/>
    <property type="match status" value="1"/>
</dbReference>
<dbReference type="PROSITE" id="PS00503">
    <property type="entry name" value="PECTINESTERASE_2"/>
    <property type="match status" value="1"/>
</dbReference>
<dbReference type="STRING" id="3218.A0A2K1K5U2"/>
<keyword evidence="4 10" id="KW-0378">Hydrolase</keyword>
<dbReference type="GO" id="GO:0030599">
    <property type="term" value="F:pectinesterase activity"/>
    <property type="evidence" value="ECO:0000318"/>
    <property type="project" value="GO_Central"/>
</dbReference>
<evidence type="ECO:0000256" key="4">
    <source>
        <dbReference type="ARBA" id="ARBA00022801"/>
    </source>
</evidence>
<feature type="signal peptide" evidence="10">
    <location>
        <begin position="1"/>
        <end position="28"/>
    </location>
</feature>
<evidence type="ECO:0000256" key="2">
    <source>
        <dbReference type="ARBA" id="ARBA00008891"/>
    </source>
</evidence>
<evidence type="ECO:0000256" key="10">
    <source>
        <dbReference type="RuleBase" id="RU000589"/>
    </source>
</evidence>
<dbReference type="Pfam" id="PF01095">
    <property type="entry name" value="Pectinesterase"/>
    <property type="match status" value="1"/>
</dbReference>
<dbReference type="InterPro" id="IPR000070">
    <property type="entry name" value="Pectinesterase_cat"/>
</dbReference>
<keyword evidence="6" id="KW-0325">Glycoprotein</keyword>
<dbReference type="FunFam" id="2.160.20.10:FF:000013">
    <property type="entry name" value="Pectinesterase"/>
    <property type="match status" value="1"/>
</dbReference>
<dbReference type="AlphaFoldDB" id="A0A2K1K5U2"/>
<dbReference type="EC" id="3.1.1.11" evidence="3 10"/>
<dbReference type="Gramene" id="Pp3c8_2010V3.1">
    <property type="protein sequence ID" value="Pp3c8_2010V3.1"/>
    <property type="gene ID" value="Pp3c8_2010"/>
</dbReference>
<dbReference type="SUPFAM" id="SSF51126">
    <property type="entry name" value="Pectin lyase-like"/>
    <property type="match status" value="1"/>
</dbReference>
<protein>
    <recommendedName>
        <fullName evidence="3 10">Pectinesterase</fullName>
        <ecNumber evidence="3 10">3.1.1.11</ecNumber>
    </recommendedName>
</protein>
<name>A0A2K1K5U2_PHYPA</name>
<evidence type="ECO:0000256" key="3">
    <source>
        <dbReference type="ARBA" id="ARBA00013229"/>
    </source>
</evidence>
<evidence type="ECO:0000259" key="11">
    <source>
        <dbReference type="Pfam" id="PF01095"/>
    </source>
</evidence>
<sequence length="405" mass="45599">MGASRNVVSLSSFIFGAYILLSASTVNCNKDHLRGLQSIKWAPASTPTMKQAVAEYEDWIENVRMKHELKQKLADKPGMIQPDLTLDFPGMKQYTDWESVVTPSTYIVVDQNGIGDFISLSDAINSIPKNRYRQYRITIQLNAGVYREKVTIERTRPFITLQGLGQPTIVWNDTNFHSGNHTFDSATFGVAGNFFLARYITFQNTAPPPPPGAIGMQAVALRVTSDYAAFHDCTIIGNQDSLYDHNGRHFYKDTFIQGSIDFIFGNGLSMFYNCELNVMPTQWGAVTAQKRQNATDNTGFSFLNCRITGAGRVYLGRAWGPFSRVVYSFTWMSDVVYAPGWFDWGLPDRQLSVYYGQYRCSGPGANETGRVMWSRELTNWEAAPFLSLNFVGGEDWIPQYLKPLV</sequence>
<keyword evidence="5 10" id="KW-0063">Aspartyl esterase</keyword>
<dbReference type="GO" id="GO:0045490">
    <property type="term" value="P:pectin catabolic process"/>
    <property type="evidence" value="ECO:0000318"/>
    <property type="project" value="GO_Central"/>
</dbReference>
<feature type="chain" id="PRO_5043074856" description="Pectinesterase" evidence="10">
    <location>
        <begin position="29"/>
        <end position="405"/>
    </location>
</feature>
<dbReference type="PaxDb" id="3218-PP1S35_88V6.1"/>
<reference evidence="12 14" key="1">
    <citation type="journal article" date="2008" name="Science">
        <title>The Physcomitrella genome reveals evolutionary insights into the conquest of land by plants.</title>
        <authorList>
            <person name="Rensing S."/>
            <person name="Lang D."/>
            <person name="Zimmer A."/>
            <person name="Terry A."/>
            <person name="Salamov A."/>
            <person name="Shapiro H."/>
            <person name="Nishiyama T."/>
            <person name="Perroud P.-F."/>
            <person name="Lindquist E."/>
            <person name="Kamisugi Y."/>
            <person name="Tanahashi T."/>
            <person name="Sakakibara K."/>
            <person name="Fujita T."/>
            <person name="Oishi K."/>
            <person name="Shin-I T."/>
            <person name="Kuroki Y."/>
            <person name="Toyoda A."/>
            <person name="Suzuki Y."/>
            <person name="Hashimoto A."/>
            <person name="Yamaguchi K."/>
            <person name="Sugano A."/>
            <person name="Kohara Y."/>
            <person name="Fujiyama A."/>
            <person name="Anterola A."/>
            <person name="Aoki S."/>
            <person name="Ashton N."/>
            <person name="Barbazuk W.B."/>
            <person name="Barker E."/>
            <person name="Bennetzen J."/>
            <person name="Bezanilla M."/>
            <person name="Blankenship R."/>
            <person name="Cho S.H."/>
            <person name="Dutcher S."/>
            <person name="Estelle M."/>
            <person name="Fawcett J.A."/>
            <person name="Gundlach H."/>
            <person name="Hanada K."/>
            <person name="Heyl A."/>
            <person name="Hicks K.A."/>
            <person name="Hugh J."/>
            <person name="Lohr M."/>
            <person name="Mayer K."/>
            <person name="Melkozernov A."/>
            <person name="Murata T."/>
            <person name="Nelson D."/>
            <person name="Pils B."/>
            <person name="Prigge M."/>
            <person name="Reiss B."/>
            <person name="Renner T."/>
            <person name="Rombauts S."/>
            <person name="Rushton P."/>
            <person name="Sanderfoot A."/>
            <person name="Schween G."/>
            <person name="Shiu S.-H."/>
            <person name="Stueber K."/>
            <person name="Theodoulou F.L."/>
            <person name="Tu H."/>
            <person name="Van de Peer Y."/>
            <person name="Verrier P.J."/>
            <person name="Waters E."/>
            <person name="Wood A."/>
            <person name="Yang L."/>
            <person name="Cove D."/>
            <person name="Cuming A."/>
            <person name="Hasebe M."/>
            <person name="Lucas S."/>
            <person name="Mishler D.B."/>
            <person name="Reski R."/>
            <person name="Grigoriev I."/>
            <person name="Quatrano R.S."/>
            <person name="Boore J.L."/>
        </authorList>
    </citation>
    <scope>NUCLEOTIDE SEQUENCE [LARGE SCALE GENOMIC DNA]</scope>
    <source>
        <strain evidence="13 14">cv. Gransden 2004</strain>
    </source>
</reference>
<evidence type="ECO:0000256" key="5">
    <source>
        <dbReference type="ARBA" id="ARBA00023085"/>
    </source>
</evidence>
<dbReference type="InterPro" id="IPR033131">
    <property type="entry name" value="Pectinesterase_Asp_AS"/>
</dbReference>
<organism evidence="12">
    <name type="scientific">Physcomitrium patens</name>
    <name type="common">Spreading-leaved earth moss</name>
    <name type="synonym">Physcomitrella patens</name>
    <dbReference type="NCBI Taxonomy" id="3218"/>
    <lineage>
        <taxon>Eukaryota</taxon>
        <taxon>Viridiplantae</taxon>
        <taxon>Streptophyta</taxon>
        <taxon>Embryophyta</taxon>
        <taxon>Bryophyta</taxon>
        <taxon>Bryophytina</taxon>
        <taxon>Bryopsida</taxon>
        <taxon>Funariidae</taxon>
        <taxon>Funariales</taxon>
        <taxon>Funariaceae</taxon>
        <taxon>Physcomitrium</taxon>
    </lineage>
</organism>
<dbReference type="Proteomes" id="UP000006727">
    <property type="component" value="Chromosome 8"/>
</dbReference>
<dbReference type="KEGG" id="ppp:112285626"/>
<comment type="similarity">
    <text evidence="2">Belongs to the pectinesterase family.</text>
</comment>
<evidence type="ECO:0000256" key="9">
    <source>
        <dbReference type="PROSITE-ProRule" id="PRU10040"/>
    </source>
</evidence>
<dbReference type="EMBL" id="ABEU02000008">
    <property type="protein sequence ID" value="PNR49137.1"/>
    <property type="molecule type" value="Genomic_DNA"/>
</dbReference>
<comment type="function">
    <text evidence="8">Acts in the modification of cell walls via demethylesterification of cell wall pectin.</text>
</comment>
<proteinExistence type="inferred from homology"/>
<feature type="domain" description="Pectinesterase catalytic" evidence="11">
    <location>
        <begin position="107"/>
        <end position="393"/>
    </location>
</feature>
<dbReference type="OMA" id="SAGWEQW"/>
<dbReference type="GeneID" id="112285626"/>
<gene>
    <name evidence="13" type="primary">LOC112285626</name>
    <name evidence="12" type="ORF">PHYPA_011033</name>
</gene>
<evidence type="ECO:0000256" key="6">
    <source>
        <dbReference type="ARBA" id="ARBA00023180"/>
    </source>
</evidence>
<reference evidence="12 14" key="2">
    <citation type="journal article" date="2018" name="Plant J.">
        <title>The Physcomitrella patens chromosome-scale assembly reveals moss genome structure and evolution.</title>
        <authorList>
            <person name="Lang D."/>
            <person name="Ullrich K.K."/>
            <person name="Murat F."/>
            <person name="Fuchs J."/>
            <person name="Jenkins J."/>
            <person name="Haas F.B."/>
            <person name="Piednoel M."/>
            <person name="Gundlach H."/>
            <person name="Van Bel M."/>
            <person name="Meyberg R."/>
            <person name="Vives C."/>
            <person name="Morata J."/>
            <person name="Symeonidi A."/>
            <person name="Hiss M."/>
            <person name="Muchero W."/>
            <person name="Kamisugi Y."/>
            <person name="Saleh O."/>
            <person name="Blanc G."/>
            <person name="Decker E.L."/>
            <person name="van Gessel N."/>
            <person name="Grimwood J."/>
            <person name="Hayes R.D."/>
            <person name="Graham S.W."/>
            <person name="Gunter L.E."/>
            <person name="McDaniel S.F."/>
            <person name="Hoernstein S.N.W."/>
            <person name="Larsson A."/>
            <person name="Li F.W."/>
            <person name="Perroud P.F."/>
            <person name="Phillips J."/>
            <person name="Ranjan P."/>
            <person name="Rokshar D.S."/>
            <person name="Rothfels C.J."/>
            <person name="Schneider L."/>
            <person name="Shu S."/>
            <person name="Stevenson D.W."/>
            <person name="Thummler F."/>
            <person name="Tillich M."/>
            <person name="Villarreal Aguilar J.C."/>
            <person name="Widiez T."/>
            <person name="Wong G.K."/>
            <person name="Wymore A."/>
            <person name="Zhang Y."/>
            <person name="Zimmer A.D."/>
            <person name="Quatrano R.S."/>
            <person name="Mayer K.F.X."/>
            <person name="Goodstein D."/>
            <person name="Casacuberta J.M."/>
            <person name="Vandepoele K."/>
            <person name="Reski R."/>
            <person name="Cuming A.C."/>
            <person name="Tuskan G.A."/>
            <person name="Maumus F."/>
            <person name="Salse J."/>
            <person name="Schmutz J."/>
            <person name="Rensing S.A."/>
        </authorList>
    </citation>
    <scope>NUCLEOTIDE SEQUENCE [LARGE SCALE GENOMIC DNA]</scope>
    <source>
        <strain evidence="13 14">cv. Gransden 2004</strain>
    </source>
</reference>
<dbReference type="Gramene" id="Pp3c8_2010V3.2">
    <property type="protein sequence ID" value="Pp3c8_2010V3.2"/>
    <property type="gene ID" value="Pp3c8_2010"/>
</dbReference>
<dbReference type="InterPro" id="IPR012334">
    <property type="entry name" value="Pectin_lyas_fold"/>
</dbReference>
<evidence type="ECO:0000256" key="8">
    <source>
        <dbReference type="ARBA" id="ARBA00057335"/>
    </source>
</evidence>
<dbReference type="PANTHER" id="PTHR31321:SF112">
    <property type="entry name" value="PECTINESTERASE"/>
    <property type="match status" value="1"/>
</dbReference>
<dbReference type="RefSeq" id="XP_024382342.1">
    <property type="nucleotide sequence ID" value="XM_024526574.2"/>
</dbReference>
<evidence type="ECO:0000256" key="1">
    <source>
        <dbReference type="ARBA" id="ARBA00005184"/>
    </source>
</evidence>
<evidence type="ECO:0000313" key="14">
    <source>
        <dbReference type="Proteomes" id="UP000006727"/>
    </source>
</evidence>
<dbReference type="InterPro" id="IPR011050">
    <property type="entry name" value="Pectin_lyase_fold/virulence"/>
</dbReference>
<dbReference type="EnsemblPlants" id="Pp3c8_2010V3.2">
    <property type="protein sequence ID" value="Pp3c8_2010V3.2"/>
    <property type="gene ID" value="Pp3c8_2010"/>
</dbReference>
<dbReference type="OrthoDB" id="2019149at2759"/>